<evidence type="ECO:0000256" key="4">
    <source>
        <dbReference type="ARBA" id="ARBA00023163"/>
    </source>
</evidence>
<dbReference type="SUPFAM" id="SSF118290">
    <property type="entry name" value="WRKY DNA-binding domain"/>
    <property type="match status" value="1"/>
</dbReference>
<keyword evidence="3" id="KW-0238">DNA-binding</keyword>
<sequence length="86" mass="9976">MDPGHRISFRARSAVEVIDDGYKWRKYGKKSVKDSPNPRNYYRCSTEGCMVKKRVQRDCEDPSYVITTYDGVHNHLRPGVHLLPPP</sequence>
<dbReference type="GO" id="GO:0005634">
    <property type="term" value="C:nucleus"/>
    <property type="evidence" value="ECO:0007669"/>
    <property type="project" value="UniProtKB-SubCell"/>
</dbReference>
<dbReference type="PANTHER" id="PTHR31221:SF112">
    <property type="entry name" value="WRKY TRANSCRIPTION FACTOR 50-RELATED"/>
    <property type="match status" value="1"/>
</dbReference>
<dbReference type="FunFam" id="2.20.25.80:FF:000003">
    <property type="entry name" value="WRKY transcription factor 57"/>
    <property type="match status" value="1"/>
</dbReference>
<dbReference type="Pfam" id="PF03106">
    <property type="entry name" value="WRKY"/>
    <property type="match status" value="1"/>
</dbReference>
<dbReference type="InterPro" id="IPR003657">
    <property type="entry name" value="WRKY_dom"/>
</dbReference>
<dbReference type="InterPro" id="IPR044810">
    <property type="entry name" value="WRKY_plant"/>
</dbReference>
<dbReference type="PROSITE" id="PS50811">
    <property type="entry name" value="WRKY"/>
    <property type="match status" value="1"/>
</dbReference>
<evidence type="ECO:0000313" key="8">
    <source>
        <dbReference type="Proteomes" id="UP000663760"/>
    </source>
</evidence>
<dbReference type="OrthoDB" id="693960at2759"/>
<dbReference type="PANTHER" id="PTHR31221">
    <property type="entry name" value="WRKY TRANSCRIPTION FACTOR PROTEIN 1-RELATED"/>
    <property type="match status" value="1"/>
</dbReference>
<evidence type="ECO:0000256" key="1">
    <source>
        <dbReference type="ARBA" id="ARBA00004123"/>
    </source>
</evidence>
<dbReference type="Gene3D" id="2.20.25.80">
    <property type="entry name" value="WRKY domain"/>
    <property type="match status" value="1"/>
</dbReference>
<reference evidence="7" key="1">
    <citation type="submission" date="2020-02" db="EMBL/GenBank/DDBJ databases">
        <authorList>
            <person name="Scholz U."/>
            <person name="Mascher M."/>
            <person name="Fiebig A."/>
        </authorList>
    </citation>
    <scope>NUCLEOTIDE SEQUENCE</scope>
</reference>
<proteinExistence type="predicted"/>
<dbReference type="InterPro" id="IPR036576">
    <property type="entry name" value="WRKY_dom_sf"/>
</dbReference>
<evidence type="ECO:0000259" key="6">
    <source>
        <dbReference type="PROSITE" id="PS50811"/>
    </source>
</evidence>
<protein>
    <recommendedName>
        <fullName evidence="6">WRKY domain-containing protein</fullName>
    </recommendedName>
</protein>
<evidence type="ECO:0000256" key="2">
    <source>
        <dbReference type="ARBA" id="ARBA00023015"/>
    </source>
</evidence>
<accession>A0A7I8LL09</accession>
<gene>
    <name evidence="7" type="ORF">SI8410_17020673</name>
</gene>
<evidence type="ECO:0000256" key="3">
    <source>
        <dbReference type="ARBA" id="ARBA00023125"/>
    </source>
</evidence>
<comment type="subcellular location">
    <subcellularLocation>
        <location evidence="1">Nucleus</location>
    </subcellularLocation>
</comment>
<organism evidence="7 8">
    <name type="scientific">Spirodela intermedia</name>
    <name type="common">Intermediate duckweed</name>
    <dbReference type="NCBI Taxonomy" id="51605"/>
    <lineage>
        <taxon>Eukaryota</taxon>
        <taxon>Viridiplantae</taxon>
        <taxon>Streptophyta</taxon>
        <taxon>Embryophyta</taxon>
        <taxon>Tracheophyta</taxon>
        <taxon>Spermatophyta</taxon>
        <taxon>Magnoliopsida</taxon>
        <taxon>Liliopsida</taxon>
        <taxon>Araceae</taxon>
        <taxon>Lemnoideae</taxon>
        <taxon>Spirodela</taxon>
    </lineage>
</organism>
<dbReference type="AlphaFoldDB" id="A0A7I8LL09"/>
<keyword evidence="4" id="KW-0804">Transcription</keyword>
<keyword evidence="8" id="KW-1185">Reference proteome</keyword>
<name>A0A7I8LL09_SPIIN</name>
<dbReference type="SMART" id="SM00774">
    <property type="entry name" value="WRKY"/>
    <property type="match status" value="1"/>
</dbReference>
<keyword evidence="5" id="KW-0539">Nucleus</keyword>
<evidence type="ECO:0000256" key="5">
    <source>
        <dbReference type="ARBA" id="ARBA00023242"/>
    </source>
</evidence>
<dbReference type="GO" id="GO:0043565">
    <property type="term" value="F:sequence-specific DNA binding"/>
    <property type="evidence" value="ECO:0007669"/>
    <property type="project" value="InterPro"/>
</dbReference>
<dbReference type="EMBL" id="LR746280">
    <property type="protein sequence ID" value="CAA7409995.1"/>
    <property type="molecule type" value="Genomic_DNA"/>
</dbReference>
<evidence type="ECO:0000313" key="7">
    <source>
        <dbReference type="EMBL" id="CAA7409995.1"/>
    </source>
</evidence>
<dbReference type="Proteomes" id="UP000663760">
    <property type="component" value="Chromosome 17"/>
</dbReference>
<keyword evidence="2" id="KW-0805">Transcription regulation</keyword>
<dbReference type="GO" id="GO:0003700">
    <property type="term" value="F:DNA-binding transcription factor activity"/>
    <property type="evidence" value="ECO:0007669"/>
    <property type="project" value="InterPro"/>
</dbReference>
<feature type="domain" description="WRKY" evidence="6">
    <location>
        <begin position="13"/>
        <end position="78"/>
    </location>
</feature>